<accession>A0ABD4QGK6</accession>
<reference evidence="8 10" key="1">
    <citation type="submission" date="2015-07" db="EMBL/GenBank/DDBJ databases">
        <title>Bacillus zhangzhouensis sp. nov. and Bacillus nanhaiticus sp. nov.</title>
        <authorList>
            <person name="Liu Y."/>
            <person name="Lai Q."/>
            <person name="Shao Z."/>
        </authorList>
    </citation>
    <scope>NUCLEOTIDE SEQUENCE [LARGE SCALE GENOMIC DNA]</scope>
    <source>
        <strain evidence="8 10">NH7I_1</strain>
    </source>
</reference>
<dbReference type="GO" id="GO:0008662">
    <property type="term" value="F:1-phosphofructokinase activity"/>
    <property type="evidence" value="ECO:0007669"/>
    <property type="project" value="UniProtKB-EC"/>
</dbReference>
<dbReference type="PANTHER" id="PTHR46566:SF1">
    <property type="entry name" value="1-PHOSPHOFRUCTOKINASE"/>
    <property type="match status" value="1"/>
</dbReference>
<dbReference type="PANTHER" id="PTHR46566">
    <property type="entry name" value="1-PHOSPHOFRUCTOKINASE-RELATED"/>
    <property type="match status" value="1"/>
</dbReference>
<dbReference type="NCBIfam" id="TIGR03828">
    <property type="entry name" value="pfkB"/>
    <property type="match status" value="1"/>
</dbReference>
<dbReference type="InterPro" id="IPR017583">
    <property type="entry name" value="Tagatose/fructose_Pkinase"/>
</dbReference>
<dbReference type="CDD" id="cd01164">
    <property type="entry name" value="FruK_PfkB_like"/>
    <property type="match status" value="1"/>
</dbReference>
<dbReference type="NCBIfam" id="TIGR03168">
    <property type="entry name" value="1-PFK"/>
    <property type="match status" value="1"/>
</dbReference>
<evidence type="ECO:0000313" key="9">
    <source>
        <dbReference type="EMBL" id="MBR8689271.1"/>
    </source>
</evidence>
<reference evidence="9 11" key="2">
    <citation type="submission" date="2021-04" db="EMBL/GenBank/DDBJ databases">
        <title>Isolation of newly marine bacteria for enzymatic activity.</title>
        <authorList>
            <person name="Hadi W.A.M."/>
            <person name="Nair A.J.J."/>
            <person name="Edwin B.T."/>
        </authorList>
    </citation>
    <scope>NUCLEOTIDE SEQUENCE [LARGE SCALE GENOMIC DNA]</scope>
    <source>
        <strain evidence="9 11">B28A</strain>
    </source>
</reference>
<evidence type="ECO:0000313" key="10">
    <source>
        <dbReference type="Proteomes" id="UP000050272"/>
    </source>
</evidence>
<proteinExistence type="inferred from homology"/>
<organism evidence="9 11">
    <name type="scientific">Bacillus australimaris</name>
    <dbReference type="NCBI Taxonomy" id="1326968"/>
    <lineage>
        <taxon>Bacteria</taxon>
        <taxon>Bacillati</taxon>
        <taxon>Bacillota</taxon>
        <taxon>Bacilli</taxon>
        <taxon>Bacillales</taxon>
        <taxon>Bacillaceae</taxon>
        <taxon>Bacillus</taxon>
    </lineage>
</organism>
<dbReference type="GO" id="GO:0044281">
    <property type="term" value="P:small molecule metabolic process"/>
    <property type="evidence" value="ECO:0007669"/>
    <property type="project" value="UniProtKB-ARBA"/>
</dbReference>
<evidence type="ECO:0000256" key="4">
    <source>
        <dbReference type="ARBA" id="ARBA00022777"/>
    </source>
</evidence>
<evidence type="ECO:0000256" key="1">
    <source>
        <dbReference type="ARBA" id="ARBA00010688"/>
    </source>
</evidence>
<keyword evidence="2 6" id="KW-0808">Transferase</keyword>
<evidence type="ECO:0000256" key="2">
    <source>
        <dbReference type="ARBA" id="ARBA00022679"/>
    </source>
</evidence>
<dbReference type="GO" id="GO:0005524">
    <property type="term" value="F:ATP binding"/>
    <property type="evidence" value="ECO:0007669"/>
    <property type="project" value="UniProtKB-KW"/>
</dbReference>
<keyword evidence="3" id="KW-0547">Nucleotide-binding</keyword>
<evidence type="ECO:0000313" key="11">
    <source>
        <dbReference type="Proteomes" id="UP000676804"/>
    </source>
</evidence>
<protein>
    <submittedName>
        <fullName evidence="9">1-phosphofructokinase</fullName>
        <ecNumber evidence="9">2.7.1.56</ecNumber>
    </submittedName>
</protein>
<dbReference type="RefSeq" id="WP_060697906.1">
    <property type="nucleotide sequence ID" value="NZ_JAGQFH010000005.1"/>
</dbReference>
<evidence type="ECO:0000256" key="5">
    <source>
        <dbReference type="ARBA" id="ARBA00022840"/>
    </source>
</evidence>
<comment type="caution">
    <text evidence="9">The sequence shown here is derived from an EMBL/GenBank/DDBJ whole genome shotgun (WGS) entry which is preliminary data.</text>
</comment>
<evidence type="ECO:0000259" key="7">
    <source>
        <dbReference type="Pfam" id="PF00294"/>
    </source>
</evidence>
<dbReference type="EMBL" id="LGYN01000005">
    <property type="protein sequence ID" value="KPN14998.1"/>
    <property type="molecule type" value="Genomic_DNA"/>
</dbReference>
<dbReference type="Proteomes" id="UP000676804">
    <property type="component" value="Unassembled WGS sequence"/>
</dbReference>
<dbReference type="Proteomes" id="UP000050272">
    <property type="component" value="Unassembled WGS sequence"/>
</dbReference>
<dbReference type="Pfam" id="PF00294">
    <property type="entry name" value="PfkB"/>
    <property type="match status" value="1"/>
</dbReference>
<gene>
    <name evidence="9" type="primary">pfkB</name>
    <name evidence="8" type="ORF">AKG37_17090</name>
    <name evidence="9" type="ORF">KCQ59_05675</name>
</gene>
<dbReference type="GO" id="GO:0016052">
    <property type="term" value="P:carbohydrate catabolic process"/>
    <property type="evidence" value="ECO:0007669"/>
    <property type="project" value="UniProtKB-ARBA"/>
</dbReference>
<keyword evidence="5" id="KW-0067">ATP-binding</keyword>
<keyword evidence="10" id="KW-1185">Reference proteome</keyword>
<keyword evidence="4" id="KW-0418">Kinase</keyword>
<dbReference type="Gene3D" id="3.40.1190.20">
    <property type="match status" value="1"/>
</dbReference>
<dbReference type="SUPFAM" id="SSF53613">
    <property type="entry name" value="Ribokinase-like"/>
    <property type="match status" value="1"/>
</dbReference>
<dbReference type="EC" id="2.7.1.56" evidence="9"/>
<dbReference type="FunFam" id="3.40.1190.20:FF:000001">
    <property type="entry name" value="Phosphofructokinase"/>
    <property type="match status" value="1"/>
</dbReference>
<sequence>MIYTCTLNPAIDLYIALKEMRANAVNRTEDEDYQPNGKGVNVSIMLKKYGFTSTALGFIAGFSGSYIEQSLKDLSIQTDFISVEGITRINVFINTTEEYKLVNQGPAIEAKALDAFREKIADIPQGGILIMSGSLPKGVPASIFSEVAAICHQQRVKFILDTSSAAVLDTLPYKPYLLKPNEEEIAAFFGKTHPLSEKELIQSGEKLIDMGAEQVLISRGGEGALFITKDAVLKGNAPIGTVVNTACSGDAMLAAFLSKHLEGHSPEECLRYGIATGASTAFSKGLSDLHDIDSLIEQIHIQKI</sequence>
<dbReference type="InterPro" id="IPR022463">
    <property type="entry name" value="1-PFruKinase"/>
</dbReference>
<dbReference type="AlphaFoldDB" id="A0ABD4QGK6"/>
<dbReference type="EMBL" id="JAGQFH010000005">
    <property type="protein sequence ID" value="MBR8689271.1"/>
    <property type="molecule type" value="Genomic_DNA"/>
</dbReference>
<dbReference type="PIRSF" id="PIRSF000535">
    <property type="entry name" value="1PFK/6PFK/LacC"/>
    <property type="match status" value="1"/>
</dbReference>
<evidence type="ECO:0000256" key="6">
    <source>
        <dbReference type="PIRNR" id="PIRNR000535"/>
    </source>
</evidence>
<evidence type="ECO:0000256" key="3">
    <source>
        <dbReference type="ARBA" id="ARBA00022741"/>
    </source>
</evidence>
<evidence type="ECO:0000313" key="8">
    <source>
        <dbReference type="EMBL" id="KPN14998.1"/>
    </source>
</evidence>
<name>A0ABD4QGK6_9BACI</name>
<dbReference type="InterPro" id="IPR029056">
    <property type="entry name" value="Ribokinase-like"/>
</dbReference>
<dbReference type="InterPro" id="IPR011611">
    <property type="entry name" value="PfkB_dom"/>
</dbReference>
<feature type="domain" description="Carbohydrate kinase PfkB" evidence="7">
    <location>
        <begin position="11"/>
        <end position="287"/>
    </location>
</feature>
<comment type="similarity">
    <text evidence="1">Belongs to the carbohydrate kinase PfkB family.</text>
</comment>